<accession>A0A0S3QUA9</accession>
<dbReference type="InterPro" id="IPR043128">
    <property type="entry name" value="Rev_trsase/Diguanyl_cyclase"/>
</dbReference>
<dbReference type="Pfam" id="PF13492">
    <property type="entry name" value="GAF_3"/>
    <property type="match status" value="1"/>
</dbReference>
<dbReference type="EC" id="2.7.7.65" evidence="1"/>
<dbReference type="InterPro" id="IPR003018">
    <property type="entry name" value="GAF"/>
</dbReference>
<dbReference type="InterPro" id="IPR000160">
    <property type="entry name" value="GGDEF_dom"/>
</dbReference>
<dbReference type="PANTHER" id="PTHR45138:SF9">
    <property type="entry name" value="DIGUANYLATE CYCLASE DGCM-RELATED"/>
    <property type="match status" value="1"/>
</dbReference>
<dbReference type="KEGG" id="ttk:TST_1115"/>
<dbReference type="Pfam" id="PF00990">
    <property type="entry name" value="GGDEF"/>
    <property type="match status" value="1"/>
</dbReference>
<dbReference type="STRING" id="1298851.TST_1115"/>
<dbReference type="PANTHER" id="PTHR45138">
    <property type="entry name" value="REGULATORY COMPONENTS OF SENSORY TRANSDUCTION SYSTEM"/>
    <property type="match status" value="1"/>
</dbReference>
<dbReference type="PROSITE" id="PS50887">
    <property type="entry name" value="GGDEF"/>
    <property type="match status" value="1"/>
</dbReference>
<dbReference type="Gene3D" id="3.30.450.40">
    <property type="match status" value="1"/>
</dbReference>
<dbReference type="InterPro" id="IPR029787">
    <property type="entry name" value="Nucleotide_cyclase"/>
</dbReference>
<dbReference type="SUPFAM" id="SSF55781">
    <property type="entry name" value="GAF domain-like"/>
    <property type="match status" value="1"/>
</dbReference>
<name>A0A0S3QUA9_THET7</name>
<evidence type="ECO:0000256" key="1">
    <source>
        <dbReference type="ARBA" id="ARBA00012528"/>
    </source>
</evidence>
<feature type="domain" description="GGDEF" evidence="3">
    <location>
        <begin position="197"/>
        <end position="329"/>
    </location>
</feature>
<dbReference type="AlphaFoldDB" id="A0A0S3QUA9"/>
<gene>
    <name evidence="4" type="ORF">TST_1115</name>
</gene>
<evidence type="ECO:0000313" key="4">
    <source>
        <dbReference type="EMBL" id="BAT71909.1"/>
    </source>
</evidence>
<evidence type="ECO:0000313" key="5">
    <source>
        <dbReference type="Proteomes" id="UP000063234"/>
    </source>
</evidence>
<reference evidence="5" key="1">
    <citation type="journal article" date="2018" name="Science">
        <title>A primordial and reversible TCA cycle in a facultatively chemolithoautotrophic thermophile.</title>
        <authorList>
            <person name="Nunoura T."/>
            <person name="Chikaraishi Y."/>
            <person name="Izaki R."/>
            <person name="Suwa T."/>
            <person name="Sato T."/>
            <person name="Harada T."/>
            <person name="Mori K."/>
            <person name="Kato Y."/>
            <person name="Miyazaki M."/>
            <person name="Shimamura S."/>
            <person name="Yanagawa K."/>
            <person name="Shuto A."/>
            <person name="Ohkouchi N."/>
            <person name="Fujita N."/>
            <person name="Takaki Y."/>
            <person name="Atomi H."/>
            <person name="Takai K."/>
        </authorList>
    </citation>
    <scope>NUCLEOTIDE SEQUENCE [LARGE SCALE GENOMIC DNA]</scope>
    <source>
        <strain evidence="5">DSM 17441 / JCM 13301 / NBRC 103674 / ABI70S6</strain>
    </source>
</reference>
<dbReference type="InterPro" id="IPR029016">
    <property type="entry name" value="GAF-like_dom_sf"/>
</dbReference>
<sequence length="330" mass="38453">MRRGGVMNYLELFHDTLKGMVEEVYLEEVLSGIMDFIKKNYNPQSAAVLLYKDGLKVKISRGLSYTFIKQLHKEGSHTLYEYLKKEKKLEIITEEHPVYPTSMEHSYKCMVLVPLLKEEEVIGMIFMDFSDKKDISDEDQKFLETLGYLISVALTYYEDLDRLEDLINHDPLTGVYNFKHFHELLYSEVQRANDTGHPFAMALVAITGLKEVNERYGHVPGDQLLKFVAEMLQKKVRRFDIVARYAAAKFVVIFPEADKEWAKKVAQEIIDEFTQCEWCKLDVEVYLDIGIVAYPEDAEDEKTLLNRLEACVHEAKRFKGHNIVTWPFQK</sequence>
<dbReference type="Gene3D" id="3.30.70.270">
    <property type="match status" value="1"/>
</dbReference>
<dbReference type="Proteomes" id="UP000063234">
    <property type="component" value="Chromosome"/>
</dbReference>
<evidence type="ECO:0000256" key="2">
    <source>
        <dbReference type="ARBA" id="ARBA00034247"/>
    </source>
</evidence>
<dbReference type="EMBL" id="AP013035">
    <property type="protein sequence ID" value="BAT71909.1"/>
    <property type="molecule type" value="Genomic_DNA"/>
</dbReference>
<dbReference type="GO" id="GO:0052621">
    <property type="term" value="F:diguanylate cyclase activity"/>
    <property type="evidence" value="ECO:0007669"/>
    <property type="project" value="UniProtKB-EC"/>
</dbReference>
<comment type="catalytic activity">
    <reaction evidence="2">
        <text>2 GTP = 3',3'-c-di-GMP + 2 diphosphate</text>
        <dbReference type="Rhea" id="RHEA:24898"/>
        <dbReference type="ChEBI" id="CHEBI:33019"/>
        <dbReference type="ChEBI" id="CHEBI:37565"/>
        <dbReference type="ChEBI" id="CHEBI:58805"/>
        <dbReference type="EC" id="2.7.7.65"/>
    </reaction>
</comment>
<evidence type="ECO:0000259" key="3">
    <source>
        <dbReference type="PROSITE" id="PS50887"/>
    </source>
</evidence>
<proteinExistence type="predicted"/>
<protein>
    <recommendedName>
        <fullName evidence="1">diguanylate cyclase</fullName>
        <ecNumber evidence="1">2.7.7.65</ecNumber>
    </recommendedName>
</protein>
<dbReference type="SUPFAM" id="SSF55073">
    <property type="entry name" value="Nucleotide cyclase"/>
    <property type="match status" value="1"/>
</dbReference>
<organism evidence="4 5">
    <name type="scientific">Thermosulfidibacter takaii (strain DSM 17441 / JCM 13301 / NBRC 103674 / ABI70S6)</name>
    <dbReference type="NCBI Taxonomy" id="1298851"/>
    <lineage>
        <taxon>Bacteria</taxon>
        <taxon>Pseudomonadati</taxon>
        <taxon>Thermosulfidibacterota</taxon>
        <taxon>Thermosulfidibacteria</taxon>
        <taxon>Thermosulfidibacterales</taxon>
        <taxon>Thermosulfidibacteraceae</taxon>
    </lineage>
</organism>
<dbReference type="SMART" id="SM00267">
    <property type="entry name" value="GGDEF"/>
    <property type="match status" value="1"/>
</dbReference>
<dbReference type="InterPro" id="IPR050469">
    <property type="entry name" value="Diguanylate_Cyclase"/>
</dbReference>
<keyword evidence="5" id="KW-1185">Reference proteome</keyword>
<dbReference type="CDD" id="cd01949">
    <property type="entry name" value="GGDEF"/>
    <property type="match status" value="1"/>
</dbReference>
<dbReference type="NCBIfam" id="TIGR00254">
    <property type="entry name" value="GGDEF"/>
    <property type="match status" value="1"/>
</dbReference>